<reference evidence="1" key="1">
    <citation type="journal article" date="2023" name="PLoS Negl. Trop. Dis.">
        <title>A genome sequence for Biomphalaria pfeifferi, the major vector snail for the human-infecting parasite Schistosoma mansoni.</title>
        <authorList>
            <person name="Bu L."/>
            <person name="Lu L."/>
            <person name="Laidemitt M.R."/>
            <person name="Zhang S.M."/>
            <person name="Mutuku M."/>
            <person name="Mkoji G."/>
            <person name="Steinauer M."/>
            <person name="Loker E.S."/>
        </authorList>
    </citation>
    <scope>NUCLEOTIDE SEQUENCE</scope>
    <source>
        <strain evidence="1">KasaAsao</strain>
    </source>
</reference>
<dbReference type="EMBL" id="JASAOG010000010">
    <property type="protein sequence ID" value="KAK0066622.1"/>
    <property type="molecule type" value="Genomic_DNA"/>
</dbReference>
<evidence type="ECO:0008006" key="3">
    <source>
        <dbReference type="Google" id="ProtNLM"/>
    </source>
</evidence>
<protein>
    <recommendedName>
        <fullName evidence="3">Methyltransferase FkbM domain-containing protein</fullName>
    </recommendedName>
</protein>
<gene>
    <name evidence="1" type="ORF">Bpfe_004054</name>
</gene>
<dbReference type="GO" id="GO:0006888">
    <property type="term" value="P:endoplasmic reticulum to Golgi vesicle-mediated transport"/>
    <property type="evidence" value="ECO:0007669"/>
    <property type="project" value="TreeGrafter"/>
</dbReference>
<comment type="caution">
    <text evidence="1">The sequence shown here is derived from an EMBL/GenBank/DDBJ whole genome shotgun (WGS) entry which is preliminary data.</text>
</comment>
<dbReference type="GO" id="GO:0005886">
    <property type="term" value="C:plasma membrane"/>
    <property type="evidence" value="ECO:0007669"/>
    <property type="project" value="TreeGrafter"/>
</dbReference>
<dbReference type="InterPro" id="IPR053202">
    <property type="entry name" value="EGF_Rcpt_Signaling_Reg"/>
</dbReference>
<accession>A0AAD8C640</accession>
<dbReference type="GO" id="GO:0005789">
    <property type="term" value="C:endoplasmic reticulum membrane"/>
    <property type="evidence" value="ECO:0007669"/>
    <property type="project" value="TreeGrafter"/>
</dbReference>
<dbReference type="AlphaFoldDB" id="A0AAD8C640"/>
<dbReference type="GO" id="GO:0031902">
    <property type="term" value="C:late endosome membrane"/>
    <property type="evidence" value="ECO:0007669"/>
    <property type="project" value="TreeGrafter"/>
</dbReference>
<evidence type="ECO:0000313" key="2">
    <source>
        <dbReference type="Proteomes" id="UP001233172"/>
    </source>
</evidence>
<dbReference type="GO" id="GO:0016197">
    <property type="term" value="P:endosomal transport"/>
    <property type="evidence" value="ECO:0007669"/>
    <property type="project" value="TreeGrafter"/>
</dbReference>
<name>A0AAD8C640_BIOPF</name>
<proteinExistence type="predicted"/>
<keyword evidence="2" id="KW-1185">Reference proteome</keyword>
<dbReference type="PANTHER" id="PTHR34009:SF2">
    <property type="entry name" value="PROTEIN STAR"/>
    <property type="match status" value="1"/>
</dbReference>
<reference evidence="1" key="2">
    <citation type="submission" date="2023-04" db="EMBL/GenBank/DDBJ databases">
        <authorList>
            <person name="Bu L."/>
            <person name="Lu L."/>
            <person name="Laidemitt M.R."/>
            <person name="Zhang S.M."/>
            <person name="Mutuku M."/>
            <person name="Mkoji G."/>
            <person name="Steinauer M."/>
            <person name="Loker E.S."/>
        </authorList>
    </citation>
    <scope>NUCLEOTIDE SEQUENCE</scope>
    <source>
        <strain evidence="1">KasaAsao</strain>
        <tissue evidence="1">Whole Snail</tissue>
    </source>
</reference>
<organism evidence="1 2">
    <name type="scientific">Biomphalaria pfeifferi</name>
    <name type="common">Bloodfluke planorb</name>
    <name type="synonym">Freshwater snail</name>
    <dbReference type="NCBI Taxonomy" id="112525"/>
    <lineage>
        <taxon>Eukaryota</taxon>
        <taxon>Metazoa</taxon>
        <taxon>Spiralia</taxon>
        <taxon>Lophotrochozoa</taxon>
        <taxon>Mollusca</taxon>
        <taxon>Gastropoda</taxon>
        <taxon>Heterobranchia</taxon>
        <taxon>Euthyneura</taxon>
        <taxon>Panpulmonata</taxon>
        <taxon>Hygrophila</taxon>
        <taxon>Lymnaeoidea</taxon>
        <taxon>Planorbidae</taxon>
        <taxon>Biomphalaria</taxon>
    </lineage>
</organism>
<dbReference type="GO" id="GO:0005794">
    <property type="term" value="C:Golgi apparatus"/>
    <property type="evidence" value="ECO:0007669"/>
    <property type="project" value="TreeGrafter"/>
</dbReference>
<evidence type="ECO:0000313" key="1">
    <source>
        <dbReference type="EMBL" id="KAK0066622.1"/>
    </source>
</evidence>
<dbReference type="PANTHER" id="PTHR34009">
    <property type="entry name" value="PROTEIN STAR"/>
    <property type="match status" value="1"/>
</dbReference>
<sequence>MKRIRLVNVPVIRERRRLPFILRKWDKFLLIGLCCFFTLALIPNDDVLHVTLRWRHVSSMTVMSDIQDDQTFDARQKPQNGQLLEYNLVQPQKRDFSRGQSVIIDELLKHKKDGFFVEIGAGDGETDSVSLFFERERSWNGVLVEKSEEKADILITKNRRAILWNLNLRLESTNVSFSASDIRPKDLFRLVNRPSFDLLVVNLPDQEYELIESIDLANYTIGVISVVLRLDYPADKYSQLSNYLQSKSYQVYHHLIDGGAYKKDVIFSRIWH</sequence>
<dbReference type="Proteomes" id="UP001233172">
    <property type="component" value="Unassembled WGS sequence"/>
</dbReference>